<dbReference type="EMBL" id="OK499991">
    <property type="protein sequence ID" value="UGO50717.1"/>
    <property type="molecule type" value="Genomic_DNA"/>
</dbReference>
<protein>
    <submittedName>
        <fullName evidence="1">Uncharacterized protein</fullName>
    </submittedName>
</protein>
<evidence type="ECO:0000313" key="2">
    <source>
        <dbReference type="Proteomes" id="UP000827460"/>
    </source>
</evidence>
<organism evidence="1 2">
    <name type="scientific">Bacillus phage vB_BanS_Sophrita</name>
    <dbReference type="NCBI Taxonomy" id="2894790"/>
    <lineage>
        <taxon>Viruses</taxon>
        <taxon>Duplodnaviria</taxon>
        <taxon>Heunggongvirae</taxon>
        <taxon>Uroviricota</taxon>
        <taxon>Caudoviricetes</taxon>
        <taxon>Joanripponvirinae</taxon>
        <taxon>Sophritavirus</taxon>
        <taxon>Sophritavirus sophrita</taxon>
    </lineage>
</organism>
<reference evidence="1" key="1">
    <citation type="submission" date="2021-10" db="EMBL/GenBank/DDBJ databases">
        <authorList>
            <person name="Lavering E.D."/>
            <person name="James R."/>
            <person name="Fairholm J.D."/>
            <person name="Ogilvie B.H."/>
            <person name="Thurgood T.L."/>
            <person name="Robison R.A."/>
            <person name="Grose J.H."/>
        </authorList>
    </citation>
    <scope>NUCLEOTIDE SEQUENCE</scope>
</reference>
<sequence length="118" mass="14355">MYTARFLYSTYEIKYAIKDSSLKDEEGWFLDEFKPIWIGKRTLEEMIYRYKRVKEKNLIFHEEKTSIYFKEGDSVRVKDDVVNITRVVKTLDGSIEYHTNKTEITKLNTRETYFDERK</sequence>
<evidence type="ECO:0000313" key="1">
    <source>
        <dbReference type="EMBL" id="UGO50717.1"/>
    </source>
</evidence>
<accession>A0AAE9CEA4</accession>
<dbReference type="Proteomes" id="UP000827460">
    <property type="component" value="Segment"/>
</dbReference>
<name>A0AAE9CEA4_9CAUD</name>
<proteinExistence type="predicted"/>
<gene>
    <name evidence="1" type="ORF">SOPHRITA_126</name>
</gene>
<keyword evidence="2" id="KW-1185">Reference proteome</keyword>